<name>A0A368YK26_9HYPH</name>
<accession>A0A368YK26</accession>
<reference evidence="1 2" key="1">
    <citation type="submission" date="2018-07" db="EMBL/GenBank/DDBJ databases">
        <title>Genomic Encyclopedia of Type Strains, Phase III (KMG-III): the genomes of soil and plant-associated and newly described type strains.</title>
        <authorList>
            <person name="Whitman W."/>
        </authorList>
    </citation>
    <scope>NUCLEOTIDE SEQUENCE [LARGE SCALE GENOMIC DNA]</scope>
    <source>
        <strain evidence="1 2">31-25a</strain>
    </source>
</reference>
<protein>
    <submittedName>
        <fullName evidence="1">Uncharacterized protein</fullName>
    </submittedName>
</protein>
<keyword evidence="2" id="KW-1185">Reference proteome</keyword>
<evidence type="ECO:0000313" key="2">
    <source>
        <dbReference type="Proteomes" id="UP000253324"/>
    </source>
</evidence>
<evidence type="ECO:0000313" key="1">
    <source>
        <dbReference type="EMBL" id="RCW78504.1"/>
    </source>
</evidence>
<proteinExistence type="predicted"/>
<dbReference type="Proteomes" id="UP000253324">
    <property type="component" value="Unassembled WGS sequence"/>
</dbReference>
<gene>
    <name evidence="1" type="ORF">C7476_12435</name>
</gene>
<dbReference type="EMBL" id="QPJM01000024">
    <property type="protein sequence ID" value="RCW78504.1"/>
    <property type="molecule type" value="Genomic_DNA"/>
</dbReference>
<sequence>MMTNLQHFWILGLKGDPLFNRHYTPYGQTELSCEHRGC</sequence>
<comment type="caution">
    <text evidence="1">The sequence shown here is derived from an EMBL/GenBank/DDBJ whole genome shotgun (WGS) entry which is preliminary data.</text>
</comment>
<organism evidence="1 2">
    <name type="scientific">Phyllobacterium bourgognense</name>
    <dbReference type="NCBI Taxonomy" id="314236"/>
    <lineage>
        <taxon>Bacteria</taxon>
        <taxon>Pseudomonadati</taxon>
        <taxon>Pseudomonadota</taxon>
        <taxon>Alphaproteobacteria</taxon>
        <taxon>Hyphomicrobiales</taxon>
        <taxon>Phyllobacteriaceae</taxon>
        <taxon>Phyllobacterium</taxon>
    </lineage>
</organism>
<dbReference type="AlphaFoldDB" id="A0A368YK26"/>